<dbReference type="PANTHER" id="PTHR15415:SF7">
    <property type="entry name" value="MICOS COMPLEX SUBUNIT MIC60"/>
    <property type="match status" value="1"/>
</dbReference>
<accession>A0A6G0T2B3</accession>
<evidence type="ECO:0000313" key="10">
    <source>
        <dbReference type="Proteomes" id="UP000475862"/>
    </source>
</evidence>
<dbReference type="Pfam" id="PF09731">
    <property type="entry name" value="Mitofilin"/>
    <property type="match status" value="1"/>
</dbReference>
<keyword evidence="2 7" id="KW-0812">Transmembrane</keyword>
<evidence type="ECO:0000256" key="8">
    <source>
        <dbReference type="SAM" id="Coils"/>
    </source>
</evidence>
<keyword evidence="4" id="KW-1133">Transmembrane helix</keyword>
<evidence type="ECO:0000256" key="5">
    <source>
        <dbReference type="ARBA" id="ARBA00023128"/>
    </source>
</evidence>
<feature type="coiled-coil region" evidence="8">
    <location>
        <begin position="233"/>
        <end position="286"/>
    </location>
</feature>
<gene>
    <name evidence="9" type="ORF">AGLY_014692</name>
</gene>
<evidence type="ECO:0000256" key="7">
    <source>
        <dbReference type="RuleBase" id="RU363000"/>
    </source>
</evidence>
<sequence length="685" mass="79383">MLNLKRFSKASSSAKLQFGQSALVRKKPLCYRFVHADSSSSGKSNIGKYAFGSLIFGFSSIVVYAKYDTNFRQWLKTNVYGSDELLKILLFEDKITHEKSNNVKPKPVLPVNKQDVNITKSTPLKHESKESQTISTKTDKPLDKKLTEKKNILENNTEKDTSNFTRIRSEATQIINEVSNSYSEALNALKNYYELVNGTVNNIPQKHNSITLKKLQKVSLEKDELFQTAKVNAQEARKRLDQMQYSLDDSKNDVTNEKKEIIKNNIMELKMKIKTLEKNFETEKDDLLLFNKYNGQIMNIRKQFSEELQSLFPHVRLDEKNLKLTEAEFKVFIDYITQKLMFYQNEMLKQEIIGEEQVNDVVHALKNGNPEAINKVIGFQVEKNRRRHMDNFINESFESKANSEAKFKEQLRFQTEVHMDHLKEAANLAEKEVERRVHLEYSEKAEIEKLKYKEQVLSMIAVMNGINDAVKEHSKKREKLNESFYLWKACQSLFAAIDTYQNDSKHELIPLQDLVNNIKKSGGENHKIIKELLDTIPERVLTRGVYTEETLKDRFLNVEDKAFHMALVPDTNVKLFDLVTSFVFTIFTFKSAVPISVEELNNAPINVNELNNIDILQRARYWIERDNYYQALQYMHLLKGGAKIIANDWMNETRDYLATQQAAQTLLAYASESLRSHVGVNNTSK</sequence>
<keyword evidence="8" id="KW-0175">Coiled coil</keyword>
<keyword evidence="3 7" id="KW-0999">Mitochondrion inner membrane</keyword>
<evidence type="ECO:0000256" key="3">
    <source>
        <dbReference type="ARBA" id="ARBA00022792"/>
    </source>
</evidence>
<dbReference type="AlphaFoldDB" id="A0A6G0T2B3"/>
<evidence type="ECO:0000256" key="6">
    <source>
        <dbReference type="ARBA" id="ARBA00023136"/>
    </source>
</evidence>
<comment type="function">
    <text evidence="7">Component of the MICOS complex, a large protein complex of the mitochondrial inner membrane that plays crucial roles in the maintenance of crista junctions, inner membrane architecture, and formation of contact sites to the outer membrane.</text>
</comment>
<name>A0A6G0T2B3_APHGL</name>
<keyword evidence="6" id="KW-0472">Membrane</keyword>
<comment type="subunit">
    <text evidence="7">Component of the mitochondrial contact site and cristae organizing system (MICOS) complex.</text>
</comment>
<evidence type="ECO:0000256" key="2">
    <source>
        <dbReference type="ARBA" id="ARBA00022692"/>
    </source>
</evidence>
<evidence type="ECO:0000256" key="4">
    <source>
        <dbReference type="ARBA" id="ARBA00022989"/>
    </source>
</evidence>
<keyword evidence="5 7" id="KW-0496">Mitochondrion</keyword>
<dbReference type="GO" id="GO:0042407">
    <property type="term" value="P:cristae formation"/>
    <property type="evidence" value="ECO:0007669"/>
    <property type="project" value="TreeGrafter"/>
</dbReference>
<comment type="subcellular location">
    <subcellularLocation>
        <location evidence="7">Mitochondrion inner membrane</location>
        <topology evidence="7">Single-pass membrane protein</topology>
    </subcellularLocation>
</comment>
<evidence type="ECO:0000256" key="1">
    <source>
        <dbReference type="ARBA" id="ARBA00010877"/>
    </source>
</evidence>
<dbReference type="InterPro" id="IPR019133">
    <property type="entry name" value="MIC60"/>
</dbReference>
<evidence type="ECO:0000313" key="9">
    <source>
        <dbReference type="EMBL" id="KAE9524642.1"/>
    </source>
</evidence>
<comment type="similarity">
    <text evidence="1 7">Belongs to the MICOS complex subunit Mic60 family.</text>
</comment>
<keyword evidence="10" id="KW-1185">Reference proteome</keyword>
<protein>
    <recommendedName>
        <fullName evidence="7">MICOS complex subunit MIC60</fullName>
    </recommendedName>
    <alternativeName>
        <fullName evidence="7">Mitofilin</fullName>
    </alternativeName>
</protein>
<dbReference type="PANTHER" id="PTHR15415">
    <property type="entry name" value="MITOFILIN"/>
    <property type="match status" value="1"/>
</dbReference>
<reference evidence="9 10" key="1">
    <citation type="submission" date="2019-08" db="EMBL/GenBank/DDBJ databases">
        <title>The genome of the soybean aphid Biotype 1, its phylome, world population structure and adaptation to the North American continent.</title>
        <authorList>
            <person name="Giordano R."/>
            <person name="Donthu R.K."/>
            <person name="Hernandez A.G."/>
            <person name="Wright C.L."/>
            <person name="Zimin A.V."/>
        </authorList>
    </citation>
    <scope>NUCLEOTIDE SEQUENCE [LARGE SCALE GENOMIC DNA]</scope>
    <source>
        <tissue evidence="9">Whole aphids</tissue>
    </source>
</reference>
<dbReference type="GO" id="GO:0061617">
    <property type="term" value="C:MICOS complex"/>
    <property type="evidence" value="ECO:0007669"/>
    <property type="project" value="TreeGrafter"/>
</dbReference>
<dbReference type="EMBL" id="VYZN01000065">
    <property type="protein sequence ID" value="KAE9524642.1"/>
    <property type="molecule type" value="Genomic_DNA"/>
</dbReference>
<organism evidence="9 10">
    <name type="scientific">Aphis glycines</name>
    <name type="common">Soybean aphid</name>
    <dbReference type="NCBI Taxonomy" id="307491"/>
    <lineage>
        <taxon>Eukaryota</taxon>
        <taxon>Metazoa</taxon>
        <taxon>Ecdysozoa</taxon>
        <taxon>Arthropoda</taxon>
        <taxon>Hexapoda</taxon>
        <taxon>Insecta</taxon>
        <taxon>Pterygota</taxon>
        <taxon>Neoptera</taxon>
        <taxon>Paraneoptera</taxon>
        <taxon>Hemiptera</taxon>
        <taxon>Sternorrhyncha</taxon>
        <taxon>Aphidomorpha</taxon>
        <taxon>Aphidoidea</taxon>
        <taxon>Aphididae</taxon>
        <taxon>Aphidini</taxon>
        <taxon>Aphis</taxon>
        <taxon>Aphis</taxon>
    </lineage>
</organism>
<comment type="caution">
    <text evidence="9">The sequence shown here is derived from an EMBL/GenBank/DDBJ whole genome shotgun (WGS) entry which is preliminary data.</text>
</comment>
<dbReference type="Proteomes" id="UP000475862">
    <property type="component" value="Unassembled WGS sequence"/>
</dbReference>
<proteinExistence type="inferred from homology"/>
<dbReference type="OrthoDB" id="10261039at2759"/>